<proteinExistence type="predicted"/>
<evidence type="ECO:0000313" key="2">
    <source>
        <dbReference type="Proteomes" id="UP001056120"/>
    </source>
</evidence>
<sequence length="628" mass="70184">MPKYGKFLKDLLSNKKKLGGISEVSLSEQCSTVVQNKLPEKMVDSGRFVIRCLFGGLHLNQALADLGANINLMSYSVYKQLDLGELQPTRMSIFLADRSVKYPRGVVENLLVKVSKFVFPVGFVILDMEVDDRVPLILGRPFLRTAKAMTDVFDGKLTLRVGDSDPMLEVGEPAPNLEEPSYWAVELERLLDEQDEYSNEVPNDLLEMMAEFDELIGKTPSANPKCGDGFALDSVREIIGNEVPCIFTFVFMLGTALAVREAPITFLSRYAEDKGWGRLKNCLLAVLSFCPYSISIRAGSIITYMKFVKATRQHDRETGLGRAVTVKCESHRLIDMLGARMNYKLIREETENEAGSSKEENGKFMPLAVRGRGEEMSRGTRGTSKPVATKLSLAVIVCDGDEWQRRSRRGERSEQAITETRRTMETDGDDDSGGHDSVSGGAWFRRRETDGIKCMAFRDGFDRLAGHDGDDRTVVDVGNGGPRVDACNTVVNPVRVFPFVHGLHASGKPDMRTFGIRAWTDKYTYLVGELQCSKVKLENEDILKNFIRSLPSCWTLYTVSIRRTENLKTLPMTELFCMLKTFELEIIQAKERNSSHQSASSTTSPALHSDHSDPSSSDYDPTRQAHQA</sequence>
<reference evidence="2" key="1">
    <citation type="journal article" date="2022" name="Mol. Ecol. Resour.">
        <title>The genomes of chicory, endive, great burdock and yacon provide insights into Asteraceae palaeo-polyploidization history and plant inulin production.</title>
        <authorList>
            <person name="Fan W."/>
            <person name="Wang S."/>
            <person name="Wang H."/>
            <person name="Wang A."/>
            <person name="Jiang F."/>
            <person name="Liu H."/>
            <person name="Zhao H."/>
            <person name="Xu D."/>
            <person name="Zhang Y."/>
        </authorList>
    </citation>
    <scope>NUCLEOTIDE SEQUENCE [LARGE SCALE GENOMIC DNA]</scope>
    <source>
        <strain evidence="2">cv. Yunnan</strain>
    </source>
</reference>
<organism evidence="1 2">
    <name type="scientific">Smallanthus sonchifolius</name>
    <dbReference type="NCBI Taxonomy" id="185202"/>
    <lineage>
        <taxon>Eukaryota</taxon>
        <taxon>Viridiplantae</taxon>
        <taxon>Streptophyta</taxon>
        <taxon>Embryophyta</taxon>
        <taxon>Tracheophyta</taxon>
        <taxon>Spermatophyta</taxon>
        <taxon>Magnoliopsida</taxon>
        <taxon>eudicotyledons</taxon>
        <taxon>Gunneridae</taxon>
        <taxon>Pentapetalae</taxon>
        <taxon>asterids</taxon>
        <taxon>campanulids</taxon>
        <taxon>Asterales</taxon>
        <taxon>Asteraceae</taxon>
        <taxon>Asteroideae</taxon>
        <taxon>Heliantheae alliance</taxon>
        <taxon>Millerieae</taxon>
        <taxon>Smallanthus</taxon>
    </lineage>
</organism>
<name>A0ACB9II69_9ASTR</name>
<accession>A0ACB9II69</accession>
<keyword evidence="2" id="KW-1185">Reference proteome</keyword>
<comment type="caution">
    <text evidence="1">The sequence shown here is derived from an EMBL/GenBank/DDBJ whole genome shotgun (WGS) entry which is preliminary data.</text>
</comment>
<evidence type="ECO:0000313" key="1">
    <source>
        <dbReference type="EMBL" id="KAI3806772.1"/>
    </source>
</evidence>
<protein>
    <submittedName>
        <fullName evidence="1">Uncharacterized protein</fullName>
    </submittedName>
</protein>
<dbReference type="Proteomes" id="UP001056120">
    <property type="component" value="Linkage Group LG08"/>
</dbReference>
<gene>
    <name evidence="1" type="ORF">L1987_22687</name>
</gene>
<reference evidence="1 2" key="2">
    <citation type="journal article" date="2022" name="Mol. Ecol. Resour.">
        <title>The genomes of chicory, endive, great burdock and yacon provide insights into Asteraceae paleo-polyploidization history and plant inulin production.</title>
        <authorList>
            <person name="Fan W."/>
            <person name="Wang S."/>
            <person name="Wang H."/>
            <person name="Wang A."/>
            <person name="Jiang F."/>
            <person name="Liu H."/>
            <person name="Zhao H."/>
            <person name="Xu D."/>
            <person name="Zhang Y."/>
        </authorList>
    </citation>
    <scope>NUCLEOTIDE SEQUENCE [LARGE SCALE GENOMIC DNA]</scope>
    <source>
        <strain evidence="2">cv. Yunnan</strain>
        <tissue evidence="1">Leaves</tissue>
    </source>
</reference>
<dbReference type="EMBL" id="CM042025">
    <property type="protein sequence ID" value="KAI3806772.1"/>
    <property type="molecule type" value="Genomic_DNA"/>
</dbReference>